<dbReference type="AlphaFoldDB" id="A0AAD5T3V9"/>
<organism evidence="1 2">
    <name type="scientific">Physocladia obscura</name>
    <dbReference type="NCBI Taxonomy" id="109957"/>
    <lineage>
        <taxon>Eukaryota</taxon>
        <taxon>Fungi</taxon>
        <taxon>Fungi incertae sedis</taxon>
        <taxon>Chytridiomycota</taxon>
        <taxon>Chytridiomycota incertae sedis</taxon>
        <taxon>Chytridiomycetes</taxon>
        <taxon>Chytridiales</taxon>
        <taxon>Chytriomycetaceae</taxon>
        <taxon>Physocladia</taxon>
    </lineage>
</organism>
<name>A0AAD5T3V9_9FUNG</name>
<proteinExistence type="predicted"/>
<reference evidence="1" key="1">
    <citation type="submission" date="2020-05" db="EMBL/GenBank/DDBJ databases">
        <title>Phylogenomic resolution of chytrid fungi.</title>
        <authorList>
            <person name="Stajich J.E."/>
            <person name="Amses K."/>
            <person name="Simmons R."/>
            <person name="Seto K."/>
            <person name="Myers J."/>
            <person name="Bonds A."/>
            <person name="Quandt C.A."/>
            <person name="Barry K."/>
            <person name="Liu P."/>
            <person name="Grigoriev I."/>
            <person name="Longcore J.E."/>
            <person name="James T.Y."/>
        </authorList>
    </citation>
    <scope>NUCLEOTIDE SEQUENCE</scope>
    <source>
        <strain evidence="1">JEL0513</strain>
    </source>
</reference>
<protein>
    <submittedName>
        <fullName evidence="1">Uncharacterized protein</fullName>
    </submittedName>
</protein>
<dbReference type="EMBL" id="JADGJH010000697">
    <property type="protein sequence ID" value="KAJ3124066.1"/>
    <property type="molecule type" value="Genomic_DNA"/>
</dbReference>
<evidence type="ECO:0000313" key="1">
    <source>
        <dbReference type="EMBL" id="KAJ3124066.1"/>
    </source>
</evidence>
<comment type="caution">
    <text evidence="1">The sequence shown here is derived from an EMBL/GenBank/DDBJ whole genome shotgun (WGS) entry which is preliminary data.</text>
</comment>
<keyword evidence="2" id="KW-1185">Reference proteome</keyword>
<evidence type="ECO:0000313" key="2">
    <source>
        <dbReference type="Proteomes" id="UP001211907"/>
    </source>
</evidence>
<sequence length="265" mass="29354">MSNDSLPRSSSETELAFNDVANILLRPRSTRVSKDSRYSVKPPLPLTELHRISGKNSIVSTSSSFEKQRQQSDLYKNLAPYLLTVLTYDNVIHGSLVRKEMASGRSRSLGQRVVARLRHSIGAKLSSKTGSSENGKACTIAVTGKKMYVFDVPRSENGVFVAGPVTAEGEPVLLDSVGGSEVAMKRWSALLLKYEYPNAHLRQRADIVVDIIDVCIYAEKDALLQVIGREISGDSRVLFMQGTEIGEVERWLHIFERVANMKIAE</sequence>
<dbReference type="Proteomes" id="UP001211907">
    <property type="component" value="Unassembled WGS sequence"/>
</dbReference>
<gene>
    <name evidence="1" type="ORF">HK100_011374</name>
</gene>
<accession>A0AAD5T3V9</accession>